<keyword evidence="4" id="KW-0508">mRNA splicing</keyword>
<dbReference type="PANTHER" id="PTHR15818">
    <property type="entry name" value="G PATCH AND KOW-CONTAINING"/>
    <property type="match status" value="1"/>
</dbReference>
<feature type="region of interest" description="Disordered" evidence="5">
    <location>
        <begin position="78"/>
        <end position="98"/>
    </location>
</feature>
<dbReference type="EMBL" id="PUHR01000051">
    <property type="protein sequence ID" value="KAG0669029.1"/>
    <property type="molecule type" value="Genomic_DNA"/>
</dbReference>
<reference evidence="7 8" key="1">
    <citation type="submission" date="2020-11" db="EMBL/GenBank/DDBJ databases">
        <title>Kefir isolates.</title>
        <authorList>
            <person name="Marcisauskas S."/>
            <person name="Kim Y."/>
            <person name="Blasche S."/>
        </authorList>
    </citation>
    <scope>NUCLEOTIDE SEQUENCE [LARGE SCALE GENOMIC DNA]</scope>
    <source>
        <strain evidence="7 8">OG2</strain>
    </source>
</reference>
<feature type="region of interest" description="Disordered" evidence="5">
    <location>
        <begin position="1"/>
        <end position="41"/>
    </location>
</feature>
<feature type="domain" description="Spp2/MOS2 G-patch" evidence="6">
    <location>
        <begin position="90"/>
        <end position="146"/>
    </location>
</feature>
<protein>
    <recommendedName>
        <fullName evidence="4">Pre-mRNA-splicing factor</fullName>
    </recommendedName>
</protein>
<dbReference type="AlphaFoldDB" id="A0A9P6WAS3"/>
<dbReference type="InterPro" id="IPR026822">
    <property type="entry name" value="Spp2/MOS2_G-patch"/>
</dbReference>
<comment type="caution">
    <text evidence="7">The sequence shown here is derived from an EMBL/GenBank/DDBJ whole genome shotgun (WGS) entry which is preliminary data.</text>
</comment>
<dbReference type="GO" id="GO:0005681">
    <property type="term" value="C:spliceosomal complex"/>
    <property type="evidence" value="ECO:0007669"/>
    <property type="project" value="UniProtKB-UniRule"/>
</dbReference>
<evidence type="ECO:0000256" key="1">
    <source>
        <dbReference type="ARBA" id="ARBA00004123"/>
    </source>
</evidence>
<evidence type="ECO:0000313" key="8">
    <source>
        <dbReference type="Proteomes" id="UP000750334"/>
    </source>
</evidence>
<proteinExistence type="inferred from homology"/>
<keyword evidence="3 4" id="KW-0539">Nucleus</keyword>
<comment type="subcellular location">
    <subcellularLocation>
        <location evidence="1 4">Nucleus</location>
    </subcellularLocation>
</comment>
<feature type="compositionally biased region" description="Polar residues" evidence="5">
    <location>
        <begin position="85"/>
        <end position="97"/>
    </location>
</feature>
<dbReference type="InterPro" id="IPR045166">
    <property type="entry name" value="Spp2-like"/>
</dbReference>
<keyword evidence="4" id="KW-0747">Spliceosome</keyword>
<dbReference type="OrthoDB" id="5577072at2759"/>
<dbReference type="PANTHER" id="PTHR15818:SF2">
    <property type="entry name" value="G-PATCH DOMAIN AND KOW MOTIFS-CONTAINING PROTEIN"/>
    <property type="match status" value="1"/>
</dbReference>
<gene>
    <name evidence="7" type="primary">SPP2</name>
    <name evidence="7" type="ORF">C6P45_004169</name>
</gene>
<comment type="function">
    <text evidence="4">Involved in spliceosome maturation and the first step of pre-mRNA splicing.</text>
</comment>
<sequence length="167" mass="18645">MSLSFNIDLKKKKTSSKNSNKKKRAKSEIFGGDYDDNKDEISNITNSKKRQKIKLTEISKNDLLEKIPEKKNLVIKIDNDDSNDHSTSQEMTTSTDYKSVPVEEFGAAMLRGMGWDGNLDYDSKSQADILSKDVHPDGVGIGAKSDVKAVDTDSFMPLVKLNKDTHD</sequence>
<evidence type="ECO:0000256" key="4">
    <source>
        <dbReference type="RuleBase" id="RU369096"/>
    </source>
</evidence>
<dbReference type="GO" id="GO:0000398">
    <property type="term" value="P:mRNA splicing, via spliceosome"/>
    <property type="evidence" value="ECO:0007669"/>
    <property type="project" value="UniProtKB-UniRule"/>
</dbReference>
<organism evidence="7 8">
    <name type="scientific">Maudiozyma exigua</name>
    <name type="common">Yeast</name>
    <name type="synonym">Kazachstania exigua</name>
    <dbReference type="NCBI Taxonomy" id="34358"/>
    <lineage>
        <taxon>Eukaryota</taxon>
        <taxon>Fungi</taxon>
        <taxon>Dikarya</taxon>
        <taxon>Ascomycota</taxon>
        <taxon>Saccharomycotina</taxon>
        <taxon>Saccharomycetes</taxon>
        <taxon>Saccharomycetales</taxon>
        <taxon>Saccharomycetaceae</taxon>
        <taxon>Maudiozyma</taxon>
    </lineage>
</organism>
<evidence type="ECO:0000313" key="7">
    <source>
        <dbReference type="EMBL" id="KAG0669029.1"/>
    </source>
</evidence>
<comment type="similarity">
    <text evidence="2 4">Belongs to the SPP2 family.</text>
</comment>
<name>A0A9P6WAS3_MAUEX</name>
<evidence type="ECO:0000259" key="6">
    <source>
        <dbReference type="Pfam" id="PF12656"/>
    </source>
</evidence>
<keyword evidence="8" id="KW-1185">Reference proteome</keyword>
<dbReference type="Proteomes" id="UP000750334">
    <property type="component" value="Unassembled WGS sequence"/>
</dbReference>
<keyword evidence="4" id="KW-0507">mRNA processing</keyword>
<accession>A0A9P6WAS3</accession>
<evidence type="ECO:0000256" key="3">
    <source>
        <dbReference type="ARBA" id="ARBA00023242"/>
    </source>
</evidence>
<evidence type="ECO:0000256" key="2">
    <source>
        <dbReference type="ARBA" id="ARBA00008576"/>
    </source>
</evidence>
<feature type="compositionally biased region" description="Basic residues" evidence="5">
    <location>
        <begin position="10"/>
        <end position="25"/>
    </location>
</feature>
<evidence type="ECO:0000256" key="5">
    <source>
        <dbReference type="SAM" id="MobiDB-lite"/>
    </source>
</evidence>
<dbReference type="Pfam" id="PF12656">
    <property type="entry name" value="G-patch_2"/>
    <property type="match status" value="1"/>
</dbReference>